<feature type="transmembrane region" description="Helical" evidence="6">
    <location>
        <begin position="122"/>
        <end position="144"/>
    </location>
</feature>
<feature type="transmembrane region" description="Helical" evidence="6">
    <location>
        <begin position="89"/>
        <end position="110"/>
    </location>
</feature>
<name>A0A916XVR9_9HYPH</name>
<evidence type="ECO:0000256" key="1">
    <source>
        <dbReference type="ARBA" id="ARBA00004141"/>
    </source>
</evidence>
<dbReference type="EMBL" id="BMJJ01000003">
    <property type="protein sequence ID" value="GGD13838.1"/>
    <property type="molecule type" value="Genomic_DNA"/>
</dbReference>
<comment type="similarity">
    <text evidence="2">Belongs to the CbiQ family.</text>
</comment>
<evidence type="ECO:0000256" key="3">
    <source>
        <dbReference type="ARBA" id="ARBA00022692"/>
    </source>
</evidence>
<dbReference type="Pfam" id="PF02361">
    <property type="entry name" value="CbiQ"/>
    <property type="match status" value="1"/>
</dbReference>
<dbReference type="CDD" id="cd16914">
    <property type="entry name" value="EcfT"/>
    <property type="match status" value="1"/>
</dbReference>
<reference evidence="7" key="1">
    <citation type="journal article" date="2014" name="Int. J. Syst. Evol. Microbiol.">
        <title>Complete genome sequence of Corynebacterium casei LMG S-19264T (=DSM 44701T), isolated from a smear-ripened cheese.</title>
        <authorList>
            <consortium name="US DOE Joint Genome Institute (JGI-PGF)"/>
            <person name="Walter F."/>
            <person name="Albersmeier A."/>
            <person name="Kalinowski J."/>
            <person name="Ruckert C."/>
        </authorList>
    </citation>
    <scope>NUCLEOTIDE SEQUENCE</scope>
    <source>
        <strain evidence="7">CGMCC 1.15493</strain>
    </source>
</reference>
<evidence type="ECO:0000256" key="6">
    <source>
        <dbReference type="SAM" id="Phobius"/>
    </source>
</evidence>
<comment type="caution">
    <text evidence="7">The sequence shown here is derived from an EMBL/GenBank/DDBJ whole genome shotgun (WGS) entry which is preliminary data.</text>
</comment>
<keyword evidence="5 6" id="KW-0472">Membrane</keyword>
<dbReference type="PANTHER" id="PTHR33514:SF13">
    <property type="entry name" value="PROTEIN ABCI12, CHLOROPLASTIC"/>
    <property type="match status" value="1"/>
</dbReference>
<protein>
    <submittedName>
        <fullName evidence="7">Cobalt ABC transporter permease</fullName>
    </submittedName>
</protein>
<dbReference type="Proteomes" id="UP000613160">
    <property type="component" value="Unassembled WGS sequence"/>
</dbReference>
<evidence type="ECO:0000256" key="2">
    <source>
        <dbReference type="ARBA" id="ARBA00008564"/>
    </source>
</evidence>
<evidence type="ECO:0000313" key="7">
    <source>
        <dbReference type="EMBL" id="GGD13838.1"/>
    </source>
</evidence>
<dbReference type="InterPro" id="IPR003339">
    <property type="entry name" value="ABC/ECF_trnsptr_transmembrane"/>
</dbReference>
<evidence type="ECO:0000256" key="5">
    <source>
        <dbReference type="ARBA" id="ARBA00023136"/>
    </source>
</evidence>
<sequence>MIAALYVDRDSPLHRLRPGVKLLALPILGTLLFTLPGLVPSALGLALVLALYAVAKIPPAVMLRQLRPVAFVLVFIFLAQLWIAGLPLAVLAVLRFLALILAAALVTLTTRSADMIAALEKGFSLFAFAGVDAAKCSLAISLVIRFVPVIQTVLSEVREAQAARGRGVSLFALAVPVVVRTLKLADEVAEAIDARS</sequence>
<reference evidence="7" key="2">
    <citation type="submission" date="2020-09" db="EMBL/GenBank/DDBJ databases">
        <authorList>
            <person name="Sun Q."/>
            <person name="Zhou Y."/>
        </authorList>
    </citation>
    <scope>NUCLEOTIDE SEQUENCE</scope>
    <source>
        <strain evidence="7">CGMCC 1.15493</strain>
    </source>
</reference>
<organism evidence="7 8">
    <name type="scientific">Aureimonas glaciei</name>
    <dbReference type="NCBI Taxonomy" id="1776957"/>
    <lineage>
        <taxon>Bacteria</taxon>
        <taxon>Pseudomonadati</taxon>
        <taxon>Pseudomonadota</taxon>
        <taxon>Alphaproteobacteria</taxon>
        <taxon>Hyphomicrobiales</taxon>
        <taxon>Aurantimonadaceae</taxon>
        <taxon>Aureimonas</taxon>
    </lineage>
</organism>
<keyword evidence="4 6" id="KW-1133">Transmembrane helix</keyword>
<feature type="transmembrane region" description="Helical" evidence="6">
    <location>
        <begin position="66"/>
        <end position="83"/>
    </location>
</feature>
<dbReference type="RefSeq" id="WP_188850037.1">
    <property type="nucleotide sequence ID" value="NZ_BMJJ01000003.1"/>
</dbReference>
<keyword evidence="8" id="KW-1185">Reference proteome</keyword>
<proteinExistence type="inferred from homology"/>
<dbReference type="AlphaFoldDB" id="A0A916XVR9"/>
<evidence type="ECO:0000313" key="8">
    <source>
        <dbReference type="Proteomes" id="UP000613160"/>
    </source>
</evidence>
<feature type="transmembrane region" description="Helical" evidence="6">
    <location>
        <begin position="23"/>
        <end position="54"/>
    </location>
</feature>
<keyword evidence="3 6" id="KW-0812">Transmembrane</keyword>
<gene>
    <name evidence="7" type="ORF">GCM10011335_15760</name>
</gene>
<comment type="subcellular location">
    <subcellularLocation>
        <location evidence="1">Membrane</location>
        <topology evidence="1">Multi-pass membrane protein</topology>
    </subcellularLocation>
</comment>
<accession>A0A916XVR9</accession>
<dbReference type="PANTHER" id="PTHR33514">
    <property type="entry name" value="PROTEIN ABCI12, CHLOROPLASTIC"/>
    <property type="match status" value="1"/>
</dbReference>
<evidence type="ECO:0000256" key="4">
    <source>
        <dbReference type="ARBA" id="ARBA00022989"/>
    </source>
</evidence>
<dbReference type="GO" id="GO:0005886">
    <property type="term" value="C:plasma membrane"/>
    <property type="evidence" value="ECO:0007669"/>
    <property type="project" value="TreeGrafter"/>
</dbReference>